<comment type="similarity">
    <text evidence="2">Belongs to the short-chain dehydrogenases/reductases (SDR) family.</text>
</comment>
<dbReference type="Pfam" id="PF00106">
    <property type="entry name" value="adh_short"/>
    <property type="match status" value="1"/>
</dbReference>
<dbReference type="Proteomes" id="UP001328107">
    <property type="component" value="Unassembled WGS sequence"/>
</dbReference>
<proteinExistence type="inferred from homology"/>
<dbReference type="PRINTS" id="PR00081">
    <property type="entry name" value="GDHRDH"/>
</dbReference>
<evidence type="ECO:0000256" key="2">
    <source>
        <dbReference type="RuleBase" id="RU000363"/>
    </source>
</evidence>
<dbReference type="GO" id="GO:0005737">
    <property type="term" value="C:cytoplasm"/>
    <property type="evidence" value="ECO:0007669"/>
    <property type="project" value="TreeGrafter"/>
</dbReference>
<dbReference type="SUPFAM" id="SSF51735">
    <property type="entry name" value="NAD(P)-binding Rossmann-fold domains"/>
    <property type="match status" value="1"/>
</dbReference>
<evidence type="ECO:0000256" key="1">
    <source>
        <dbReference type="ARBA" id="ARBA00023002"/>
    </source>
</evidence>
<dbReference type="PANTHER" id="PTHR43544:SF35">
    <property type="entry name" value="C-FACTOR-RELATED"/>
    <property type="match status" value="1"/>
</dbReference>
<dbReference type="PROSITE" id="PS00061">
    <property type="entry name" value="ADH_SHORT"/>
    <property type="match status" value="1"/>
</dbReference>
<evidence type="ECO:0000313" key="3">
    <source>
        <dbReference type="EMBL" id="GMR62539.1"/>
    </source>
</evidence>
<dbReference type="AlphaFoldDB" id="A0AAN5DG39"/>
<protein>
    <recommendedName>
        <fullName evidence="5">Dehydrogenase</fullName>
    </recommendedName>
</protein>
<evidence type="ECO:0008006" key="5">
    <source>
        <dbReference type="Google" id="ProtNLM"/>
    </source>
</evidence>
<dbReference type="CDD" id="cd05325">
    <property type="entry name" value="carb_red_sniffer_like_SDR_c"/>
    <property type="match status" value="1"/>
</dbReference>
<reference evidence="4" key="1">
    <citation type="submission" date="2022-10" db="EMBL/GenBank/DDBJ databases">
        <title>Genome assembly of Pristionchus species.</title>
        <authorList>
            <person name="Yoshida K."/>
            <person name="Sommer R.J."/>
        </authorList>
    </citation>
    <scope>NUCLEOTIDE SEQUENCE [LARGE SCALE GENOMIC DNA]</scope>
    <source>
        <strain evidence="4">RS5460</strain>
    </source>
</reference>
<dbReference type="InterPro" id="IPR036291">
    <property type="entry name" value="NAD(P)-bd_dom_sf"/>
</dbReference>
<organism evidence="3 4">
    <name type="scientific">Pristionchus mayeri</name>
    <dbReference type="NCBI Taxonomy" id="1317129"/>
    <lineage>
        <taxon>Eukaryota</taxon>
        <taxon>Metazoa</taxon>
        <taxon>Ecdysozoa</taxon>
        <taxon>Nematoda</taxon>
        <taxon>Chromadorea</taxon>
        <taxon>Rhabditida</taxon>
        <taxon>Rhabditina</taxon>
        <taxon>Diplogasteromorpha</taxon>
        <taxon>Diplogasteroidea</taxon>
        <taxon>Neodiplogasteridae</taxon>
        <taxon>Pristionchus</taxon>
    </lineage>
</organism>
<dbReference type="PRINTS" id="PR00080">
    <property type="entry name" value="SDRFAMILY"/>
</dbReference>
<name>A0AAN5DG39_9BILA</name>
<comment type="caution">
    <text evidence="3">The sequence shown here is derived from an EMBL/GenBank/DDBJ whole genome shotgun (WGS) entry which is preliminary data.</text>
</comment>
<dbReference type="InterPro" id="IPR051468">
    <property type="entry name" value="Fungal_SecMetab_SDRs"/>
</dbReference>
<dbReference type="InterPro" id="IPR020904">
    <property type="entry name" value="Sc_DH/Rdtase_CS"/>
</dbReference>
<dbReference type="EMBL" id="BTRK01000006">
    <property type="protein sequence ID" value="GMR62539.1"/>
    <property type="molecule type" value="Genomic_DNA"/>
</dbReference>
<gene>
    <name evidence="3" type="ORF">PMAYCL1PPCAC_32734</name>
</gene>
<keyword evidence="4" id="KW-1185">Reference proteome</keyword>
<keyword evidence="1" id="KW-0560">Oxidoreductase</keyword>
<dbReference type="Gene3D" id="3.40.50.720">
    <property type="entry name" value="NAD(P)-binding Rossmann-like Domain"/>
    <property type="match status" value="1"/>
</dbReference>
<dbReference type="GO" id="GO:0016491">
    <property type="term" value="F:oxidoreductase activity"/>
    <property type="evidence" value="ECO:0007669"/>
    <property type="project" value="UniProtKB-KW"/>
</dbReference>
<accession>A0AAN5DG39</accession>
<sequence length="309" mass="33930">MLERVVCARGWVQRVRDRGATKTLRKEGEKDNGEWGDNEMVRIHAVSRYKEGRKTLGPSTLPLNSFKMVAVLVTGANRGIGLGLVRQLVKEPSVDIVIATARDVGKAVDLKAIDSPKLHLLKLEIVDEKSIAVAEKKFAGIVGDNGLDILINNAGIFNKARLNEQFSKDLVMEQLEVNTVAPLMITNKFYGLLKKAADKKGSAQVANISSMAGSIDFAPVMASHPTPTAIYAMSKTALNMLTVKLSLEWKQDNIRATCFCPGWVKTDMGGDNAMLTLDESTVPLTKLILSLTEDHNGKYFRYDGEKIAW</sequence>
<evidence type="ECO:0000313" key="4">
    <source>
        <dbReference type="Proteomes" id="UP001328107"/>
    </source>
</evidence>
<dbReference type="InterPro" id="IPR002347">
    <property type="entry name" value="SDR_fam"/>
</dbReference>
<dbReference type="PANTHER" id="PTHR43544">
    <property type="entry name" value="SHORT-CHAIN DEHYDROGENASE/REDUCTASE"/>
    <property type="match status" value="1"/>
</dbReference>